<keyword evidence="2" id="KW-1185">Reference proteome</keyword>
<accession>A0ACC0FL26</accession>
<organism evidence="1 2">
    <name type="scientific">Camellia lanceoleosa</name>
    <dbReference type="NCBI Taxonomy" id="1840588"/>
    <lineage>
        <taxon>Eukaryota</taxon>
        <taxon>Viridiplantae</taxon>
        <taxon>Streptophyta</taxon>
        <taxon>Embryophyta</taxon>
        <taxon>Tracheophyta</taxon>
        <taxon>Spermatophyta</taxon>
        <taxon>Magnoliopsida</taxon>
        <taxon>eudicotyledons</taxon>
        <taxon>Gunneridae</taxon>
        <taxon>Pentapetalae</taxon>
        <taxon>asterids</taxon>
        <taxon>Ericales</taxon>
        <taxon>Theaceae</taxon>
        <taxon>Camellia</taxon>
    </lineage>
</organism>
<gene>
    <name evidence="1" type="ORF">LOK49_LG13G01521</name>
</gene>
<reference evidence="1 2" key="1">
    <citation type="journal article" date="2022" name="Plant J.">
        <title>Chromosome-level genome of Camellia lanceoleosa provides a valuable resource for understanding genome evolution and self-incompatibility.</title>
        <authorList>
            <person name="Gong W."/>
            <person name="Xiao S."/>
            <person name="Wang L."/>
            <person name="Liao Z."/>
            <person name="Chang Y."/>
            <person name="Mo W."/>
            <person name="Hu G."/>
            <person name="Li W."/>
            <person name="Zhao G."/>
            <person name="Zhu H."/>
            <person name="Hu X."/>
            <person name="Ji K."/>
            <person name="Xiang X."/>
            <person name="Song Q."/>
            <person name="Yuan D."/>
            <person name="Jin S."/>
            <person name="Zhang L."/>
        </authorList>
    </citation>
    <scope>NUCLEOTIDE SEQUENCE [LARGE SCALE GENOMIC DNA]</scope>
    <source>
        <strain evidence="1">SQ_2022a</strain>
    </source>
</reference>
<comment type="caution">
    <text evidence="1">The sequence shown here is derived from an EMBL/GenBank/DDBJ whole genome shotgun (WGS) entry which is preliminary data.</text>
</comment>
<name>A0ACC0FL26_9ERIC</name>
<evidence type="ECO:0000313" key="2">
    <source>
        <dbReference type="Proteomes" id="UP001060215"/>
    </source>
</evidence>
<sequence length="1315" mass="148699">MSLNTVEERILKLLKDEGSKTVVLVGKPGSGKTWMAKKLSARATRERLFDFILWVFLSRNYDAKAFYNSITCQLFQLSTTKGFEVDHNVDIEEVPEEENLEVLEKKISAALERKKFLLILDDEGNKMKEEEIKALLPVSQKNSCKVLITSVNGDRHKTFETKTVIDVNTLSGNESWSLLKQRTGSKVLNFPGMALAKAFVERSMDLLPAAIVIIAKAISYFSERVSGMRTLESALDEAFDGENKNFIQLLSSAYDMLPSTILMDCTWKGSHFFRNRGNVHYNELIAYWIMEGYFGHIDCIEKAYEEGHRVLMELIDCRLLKKVDSDCIIMERSVEADYILMERAMLSLEDCHRCGFNGISRLGLADLFEDGEWGGFGKITQAGGMIKTPCSGKKGKLSTLLLDGNRLCSEVLNKFCQSNLELQVLAIFNPTLKSLPRALSEIKELNMLVLRGCDFLVNVDLIQELSNLTVLEISEACSLEKLPHNLFDKMTQLQSLNLSGLPIISLPDSFYKLTELHRLLLKDCSKLMELKPLKRSDKLVVLNLSGAASLVNFPYVTLKGMTKLQTLDLSNTKIQKLPIFGGIQQLTHISLRDCHCVERLPSIELLTSLQVLDISGAKSFAEFQNPSFETNAGLKIIDLSGTKVESLPSNIGNPHHLYLKGCSMLKELAYMKALKDLEALHLSGASSLFKIEDMFFEDLKKLRILDLSETNIKKLPSLLNLFKLRQLLLSHCSSLEKLPQLNNLKKLEVLDLSGCSALTVIQDTSFDQIDSLPSLSHLSNLHRLLLNKCINLKELPPLGSLTKLEELNLCSVKCFGETGADFLEHMGHLQILDLSETLLKKLPSMSKLKDLKQLFLRGCQLLESVQDLEALTKLEVLDLSGTALTHLPPLNNFTNLRQLLLRDCANLEEFLHLEMCDPSGAIIKVLPYGISELTCLEQLDLPNMMKNQGADEKKINCLEEEPNQYQWHISSLPDMLTDSNRPFISVSSSKIFQHLEKNSTGFKQFHFSVCPVDQQNKKGGIHCYRDELIFRGIFSQARCFSCMIDQERSLEICGFHHFPKGTERAKYLFLFDNAFVKELYDLAANTIKLMKGCWIERSKNIESVFHAKEEDDDVELGKDLEVLWLSNLLNFESIYSENLQHETFQNLKYMYLDCCPKISSVFSSSQKLENLEVLEIKFCDILEALFDDKSAQCRLPKLHTLHLWELPKLKSIGCVMPSLHTLKVGECSILVNVLSSHQLPKDLKILQIKSCDKLETFIENSSASAGFKWPNLRRLHLLRLPELKSIGGGLPSMQDCFIRECPKLPPSLQLPISEN</sequence>
<protein>
    <submittedName>
        <fullName evidence="1">Disease resistance protein</fullName>
    </submittedName>
</protein>
<proteinExistence type="predicted"/>
<evidence type="ECO:0000313" key="1">
    <source>
        <dbReference type="EMBL" id="KAI7989501.1"/>
    </source>
</evidence>
<dbReference type="EMBL" id="CM045771">
    <property type="protein sequence ID" value="KAI7989501.1"/>
    <property type="molecule type" value="Genomic_DNA"/>
</dbReference>
<dbReference type="Proteomes" id="UP001060215">
    <property type="component" value="Chromosome 14"/>
</dbReference>